<dbReference type="Proteomes" id="UP001157006">
    <property type="component" value="Chromosome 6"/>
</dbReference>
<keyword evidence="2" id="KW-1185">Reference proteome</keyword>
<gene>
    <name evidence="1" type="ORF">VFH_VI194720</name>
</gene>
<proteinExistence type="predicted"/>
<evidence type="ECO:0000313" key="1">
    <source>
        <dbReference type="EMBL" id="CAI8619931.1"/>
    </source>
</evidence>
<reference evidence="1 2" key="1">
    <citation type="submission" date="2023-01" db="EMBL/GenBank/DDBJ databases">
        <authorList>
            <person name="Kreplak J."/>
        </authorList>
    </citation>
    <scope>NUCLEOTIDE SEQUENCE [LARGE SCALE GENOMIC DNA]</scope>
</reference>
<name>A0AAV1BBV0_VICFA</name>
<dbReference type="EMBL" id="OX451741">
    <property type="protein sequence ID" value="CAI8619931.1"/>
    <property type="molecule type" value="Genomic_DNA"/>
</dbReference>
<protein>
    <submittedName>
        <fullName evidence="1">Uncharacterized protein</fullName>
    </submittedName>
</protein>
<dbReference type="InterPro" id="IPR032675">
    <property type="entry name" value="LRR_dom_sf"/>
</dbReference>
<organism evidence="1 2">
    <name type="scientific">Vicia faba</name>
    <name type="common">Broad bean</name>
    <name type="synonym">Faba vulgaris</name>
    <dbReference type="NCBI Taxonomy" id="3906"/>
    <lineage>
        <taxon>Eukaryota</taxon>
        <taxon>Viridiplantae</taxon>
        <taxon>Streptophyta</taxon>
        <taxon>Embryophyta</taxon>
        <taxon>Tracheophyta</taxon>
        <taxon>Spermatophyta</taxon>
        <taxon>Magnoliopsida</taxon>
        <taxon>eudicotyledons</taxon>
        <taxon>Gunneridae</taxon>
        <taxon>Pentapetalae</taxon>
        <taxon>rosids</taxon>
        <taxon>fabids</taxon>
        <taxon>Fabales</taxon>
        <taxon>Fabaceae</taxon>
        <taxon>Papilionoideae</taxon>
        <taxon>50 kb inversion clade</taxon>
        <taxon>NPAAA clade</taxon>
        <taxon>Hologalegina</taxon>
        <taxon>IRL clade</taxon>
        <taxon>Fabeae</taxon>
        <taxon>Vicia</taxon>
    </lineage>
</organism>
<evidence type="ECO:0000313" key="2">
    <source>
        <dbReference type="Proteomes" id="UP001157006"/>
    </source>
</evidence>
<dbReference type="Gene3D" id="3.80.10.10">
    <property type="entry name" value="Ribonuclease Inhibitor"/>
    <property type="match status" value="1"/>
</dbReference>
<accession>A0AAV1BBV0</accession>
<sequence length="128" mass="14688">MNCDGTDYSSLFYCLKHYTFVKFNLLTGHIVRKKKDVIVYRLVTCGTVEEKIYRKQGYARNIYGSSNSPTLSELKLLTELRISDLNGPTMTFTNPKDLKNLQLLELRNCLITGPIPDYISEMTNLVIL</sequence>
<dbReference type="AlphaFoldDB" id="A0AAV1BBV0"/>
<dbReference type="SUPFAM" id="SSF52058">
    <property type="entry name" value="L domain-like"/>
    <property type="match status" value="1"/>
</dbReference>